<dbReference type="STRING" id="1003.SAMN04488541_103711"/>
<evidence type="ECO:0000256" key="9">
    <source>
        <dbReference type="ARBA" id="ARBA00023136"/>
    </source>
</evidence>
<comment type="subcellular location">
    <subcellularLocation>
        <location evidence="1">Cell inner membrane</location>
        <topology evidence="1">Single-pass membrane protein</topology>
        <orientation evidence="1">Periplasmic side</orientation>
    </subcellularLocation>
</comment>
<evidence type="ECO:0000256" key="4">
    <source>
        <dbReference type="ARBA" id="ARBA00022475"/>
    </source>
</evidence>
<dbReference type="GO" id="GO:0015891">
    <property type="term" value="P:siderophore transport"/>
    <property type="evidence" value="ECO:0007669"/>
    <property type="project" value="InterPro"/>
</dbReference>
<protein>
    <submittedName>
        <fullName evidence="13">Protein TonB</fullName>
    </submittedName>
</protein>
<dbReference type="PANTHER" id="PTHR33446">
    <property type="entry name" value="PROTEIN TONB-RELATED"/>
    <property type="match status" value="1"/>
</dbReference>
<feature type="transmembrane region" description="Helical" evidence="11">
    <location>
        <begin position="20"/>
        <end position="37"/>
    </location>
</feature>
<dbReference type="Proteomes" id="UP000199513">
    <property type="component" value="Unassembled WGS sequence"/>
</dbReference>
<dbReference type="NCBIfam" id="TIGR01352">
    <property type="entry name" value="tonB_Cterm"/>
    <property type="match status" value="1"/>
</dbReference>
<sequence length="224" mass="25392">MGKDKYQPKNYDTSEKMRLWVIVVAFLILTGIIYWVLQPPTSSTAIETVIEEPILAVNDKKVTKVDNAEPAPVPSTEEKVETEQKTEAKKEKKPLETKKIEKKEVTKPSINEAEALVLVDEMATPLSGYESYYRYIRNNMKYPSEAIKQGTQGNVTVEFIVDKEGNLHNIRIKKGIGHGCDEEAIRVVKAGEKWKPAKNKGKIVMQKITLPISFRLNDSDKMKN</sequence>
<comment type="similarity">
    <text evidence="2">Belongs to the TonB family.</text>
</comment>
<feature type="region of interest" description="Disordered" evidence="10">
    <location>
        <begin position="65"/>
        <end position="94"/>
    </location>
</feature>
<dbReference type="PROSITE" id="PS52015">
    <property type="entry name" value="TONB_CTD"/>
    <property type="match status" value="1"/>
</dbReference>
<keyword evidence="9 11" id="KW-0472">Membrane</keyword>
<dbReference type="GO" id="GO:0031992">
    <property type="term" value="F:energy transducer activity"/>
    <property type="evidence" value="ECO:0007669"/>
    <property type="project" value="InterPro"/>
</dbReference>
<dbReference type="GO" id="GO:0098797">
    <property type="term" value="C:plasma membrane protein complex"/>
    <property type="evidence" value="ECO:0007669"/>
    <property type="project" value="TreeGrafter"/>
</dbReference>
<evidence type="ECO:0000256" key="11">
    <source>
        <dbReference type="SAM" id="Phobius"/>
    </source>
</evidence>
<proteinExistence type="inferred from homology"/>
<dbReference type="GO" id="GO:0030288">
    <property type="term" value="C:outer membrane-bounded periplasmic space"/>
    <property type="evidence" value="ECO:0007669"/>
    <property type="project" value="InterPro"/>
</dbReference>
<keyword evidence="7" id="KW-0653">Protein transport</keyword>
<dbReference type="GO" id="GO:0055085">
    <property type="term" value="P:transmembrane transport"/>
    <property type="evidence" value="ECO:0007669"/>
    <property type="project" value="InterPro"/>
</dbReference>
<dbReference type="PRINTS" id="PR01374">
    <property type="entry name" value="TONBPROTEIN"/>
</dbReference>
<dbReference type="SUPFAM" id="SSF74653">
    <property type="entry name" value="TolA/TonB C-terminal domain"/>
    <property type="match status" value="1"/>
</dbReference>
<evidence type="ECO:0000256" key="2">
    <source>
        <dbReference type="ARBA" id="ARBA00006555"/>
    </source>
</evidence>
<evidence type="ECO:0000256" key="8">
    <source>
        <dbReference type="ARBA" id="ARBA00022989"/>
    </source>
</evidence>
<evidence type="ECO:0000259" key="12">
    <source>
        <dbReference type="PROSITE" id="PS52015"/>
    </source>
</evidence>
<evidence type="ECO:0000256" key="3">
    <source>
        <dbReference type="ARBA" id="ARBA00022448"/>
    </source>
</evidence>
<dbReference type="InterPro" id="IPR037682">
    <property type="entry name" value="TonB_C"/>
</dbReference>
<keyword evidence="14" id="KW-1185">Reference proteome</keyword>
<dbReference type="InterPro" id="IPR006260">
    <property type="entry name" value="TonB/TolA_C"/>
</dbReference>
<evidence type="ECO:0000256" key="6">
    <source>
        <dbReference type="ARBA" id="ARBA00022692"/>
    </source>
</evidence>
<dbReference type="InterPro" id="IPR003538">
    <property type="entry name" value="TonB"/>
</dbReference>
<dbReference type="EMBL" id="FONY01000037">
    <property type="protein sequence ID" value="SFF46009.1"/>
    <property type="molecule type" value="Genomic_DNA"/>
</dbReference>
<dbReference type="OrthoDB" id="9812355at2"/>
<organism evidence="13 14">
    <name type="scientific">Thermoflexibacter ruber</name>
    <dbReference type="NCBI Taxonomy" id="1003"/>
    <lineage>
        <taxon>Bacteria</taxon>
        <taxon>Pseudomonadati</taxon>
        <taxon>Bacteroidota</taxon>
        <taxon>Cytophagia</taxon>
        <taxon>Cytophagales</taxon>
        <taxon>Thermoflexibacteraceae</taxon>
        <taxon>Thermoflexibacter</taxon>
    </lineage>
</organism>
<keyword evidence="6 11" id="KW-0812">Transmembrane</keyword>
<keyword evidence="3" id="KW-0813">Transport</keyword>
<evidence type="ECO:0000313" key="14">
    <source>
        <dbReference type="Proteomes" id="UP000199513"/>
    </source>
</evidence>
<dbReference type="InterPro" id="IPR051045">
    <property type="entry name" value="TonB-dependent_transducer"/>
</dbReference>
<feature type="domain" description="TonB C-terminal" evidence="12">
    <location>
        <begin position="127"/>
        <end position="223"/>
    </location>
</feature>
<dbReference type="Gene3D" id="3.30.1150.10">
    <property type="match status" value="1"/>
</dbReference>
<evidence type="ECO:0000256" key="7">
    <source>
        <dbReference type="ARBA" id="ARBA00022927"/>
    </source>
</evidence>
<dbReference type="GO" id="GO:0015031">
    <property type="term" value="P:protein transport"/>
    <property type="evidence" value="ECO:0007669"/>
    <property type="project" value="UniProtKB-KW"/>
</dbReference>
<dbReference type="Pfam" id="PF03544">
    <property type="entry name" value="TonB_C"/>
    <property type="match status" value="1"/>
</dbReference>
<keyword evidence="8 11" id="KW-1133">Transmembrane helix</keyword>
<reference evidence="13 14" key="1">
    <citation type="submission" date="2016-10" db="EMBL/GenBank/DDBJ databases">
        <authorList>
            <person name="de Groot N.N."/>
        </authorList>
    </citation>
    <scope>NUCLEOTIDE SEQUENCE [LARGE SCALE GENOMIC DNA]</scope>
    <source>
        <strain>GEY</strain>
        <strain evidence="14">DSM 9560</strain>
    </source>
</reference>
<keyword evidence="4" id="KW-1003">Cell membrane</keyword>
<feature type="compositionally biased region" description="Basic and acidic residues" evidence="10">
    <location>
        <begin position="76"/>
        <end position="94"/>
    </location>
</feature>
<evidence type="ECO:0000256" key="5">
    <source>
        <dbReference type="ARBA" id="ARBA00022519"/>
    </source>
</evidence>
<evidence type="ECO:0000313" key="13">
    <source>
        <dbReference type="EMBL" id="SFF46009.1"/>
    </source>
</evidence>
<dbReference type="AlphaFoldDB" id="A0A1I2IUU0"/>
<evidence type="ECO:0000256" key="1">
    <source>
        <dbReference type="ARBA" id="ARBA00004383"/>
    </source>
</evidence>
<dbReference type="RefSeq" id="WP_091548765.1">
    <property type="nucleotide sequence ID" value="NZ_FONY01000037.1"/>
</dbReference>
<name>A0A1I2IUU0_9BACT</name>
<dbReference type="PANTHER" id="PTHR33446:SF2">
    <property type="entry name" value="PROTEIN TONB"/>
    <property type="match status" value="1"/>
</dbReference>
<keyword evidence="5" id="KW-0997">Cell inner membrane</keyword>
<evidence type="ECO:0000256" key="10">
    <source>
        <dbReference type="SAM" id="MobiDB-lite"/>
    </source>
</evidence>
<gene>
    <name evidence="13" type="ORF">SAMN04488541_103711</name>
</gene>
<accession>A0A1I2IUU0</accession>